<gene>
    <name evidence="3" type="ORF">HFRIS_004683</name>
</gene>
<accession>A0AAI9IH82</accession>
<evidence type="ECO:0000259" key="2">
    <source>
        <dbReference type="Pfam" id="PF16036"/>
    </source>
</evidence>
<comment type="caution">
    <text evidence="3">The sequence shown here is derived from an EMBL/GenBank/DDBJ whole genome shotgun (WGS) entry which is preliminary data.</text>
</comment>
<name>A0AAI9IH82_9BURK</name>
<dbReference type="AlphaFoldDB" id="A0AAI9IH82"/>
<protein>
    <recommendedName>
        <fullName evidence="2">Chalcone isomerase domain-containing protein</fullName>
    </recommendedName>
</protein>
<evidence type="ECO:0000313" key="3">
    <source>
        <dbReference type="EMBL" id="EOA06107.1"/>
    </source>
</evidence>
<evidence type="ECO:0000256" key="1">
    <source>
        <dbReference type="SAM" id="SignalP"/>
    </source>
</evidence>
<keyword evidence="1" id="KW-0732">Signal</keyword>
<reference evidence="3 4" key="1">
    <citation type="journal article" date="2013" name="Front. Microbiol.">
        <title>The genome of the endophytic bacterium H. frisingense GSF30(T) identifies diverse strategies in the Herbaspirillum genus to interact with plants.</title>
        <authorList>
            <person name="Straub D."/>
            <person name="Rothballer M."/>
            <person name="Hartmann A."/>
            <person name="Ludewig U."/>
        </authorList>
    </citation>
    <scope>NUCLEOTIDE SEQUENCE [LARGE SCALE GENOMIC DNA]</scope>
    <source>
        <strain evidence="3 4">GSF30</strain>
    </source>
</reference>
<feature type="chain" id="PRO_5042592241" description="Chalcone isomerase domain-containing protein" evidence="1">
    <location>
        <begin position="43"/>
        <end position="200"/>
    </location>
</feature>
<dbReference type="InterPro" id="IPR016087">
    <property type="entry name" value="Chalcone_isomerase"/>
</dbReference>
<feature type="signal peptide" evidence="1">
    <location>
        <begin position="1"/>
        <end position="42"/>
    </location>
</feature>
<organism evidence="3 4">
    <name type="scientific">Herbaspirillum frisingense GSF30</name>
    <dbReference type="NCBI Taxonomy" id="864073"/>
    <lineage>
        <taxon>Bacteria</taxon>
        <taxon>Pseudomonadati</taxon>
        <taxon>Pseudomonadota</taxon>
        <taxon>Betaproteobacteria</taxon>
        <taxon>Burkholderiales</taxon>
        <taxon>Oxalobacteraceae</taxon>
        <taxon>Herbaspirillum</taxon>
    </lineage>
</organism>
<dbReference type="Pfam" id="PF16036">
    <property type="entry name" value="Chalcone_3"/>
    <property type="match status" value="1"/>
</dbReference>
<evidence type="ECO:0000313" key="4">
    <source>
        <dbReference type="Proteomes" id="UP000006772"/>
    </source>
</evidence>
<sequence>MSIATALFTLFASLSLSCRRRLMTGIALGLQLSLAGTAFAQAAPQATPPWREVLPQAQTVGSGTMRWLGLRIYDATLWAPQRPLDDNQPFALQLDYKVGISRDRLANTSIDEIQRMNPAPIPGPTLARWKSELSRAFVDVADGDELVGVYLPRRGMRLYDRNKLLAEIADPELARAFFNIWLGQPSRDDSLRRRLLGETP</sequence>
<proteinExistence type="predicted"/>
<dbReference type="Proteomes" id="UP000006772">
    <property type="component" value="Unassembled WGS sequence"/>
</dbReference>
<dbReference type="RefSeq" id="WP_006462091.1">
    <property type="nucleotide sequence ID" value="NZ_AEEC02000004.1"/>
</dbReference>
<dbReference type="EMBL" id="AEEC02000004">
    <property type="protein sequence ID" value="EOA06107.1"/>
    <property type="molecule type" value="Genomic_DNA"/>
</dbReference>
<feature type="domain" description="Chalcone isomerase" evidence="2">
    <location>
        <begin position="70"/>
        <end position="197"/>
    </location>
</feature>